<feature type="signal peptide" evidence="2">
    <location>
        <begin position="1"/>
        <end position="16"/>
    </location>
</feature>
<keyword evidence="4" id="KW-1185">Reference proteome</keyword>
<dbReference type="KEGG" id="cmb:CSW64_20125"/>
<evidence type="ECO:0000256" key="1">
    <source>
        <dbReference type="SAM" id="MobiDB-lite"/>
    </source>
</evidence>
<feature type="region of interest" description="Disordered" evidence="1">
    <location>
        <begin position="21"/>
        <end position="48"/>
    </location>
</feature>
<dbReference type="OrthoDB" id="7594608at2"/>
<dbReference type="PROSITE" id="PS51257">
    <property type="entry name" value="PROKAR_LIPOPROTEIN"/>
    <property type="match status" value="1"/>
</dbReference>
<name>A0A2D2B2R9_9CAUL</name>
<gene>
    <name evidence="3" type="ORF">CSW64_20125</name>
</gene>
<evidence type="ECO:0008006" key="5">
    <source>
        <dbReference type="Google" id="ProtNLM"/>
    </source>
</evidence>
<protein>
    <recommendedName>
        <fullName evidence="5">Lipoprotein</fullName>
    </recommendedName>
</protein>
<evidence type="ECO:0000313" key="4">
    <source>
        <dbReference type="Proteomes" id="UP000228945"/>
    </source>
</evidence>
<reference evidence="3 4" key="1">
    <citation type="submission" date="2017-10" db="EMBL/GenBank/DDBJ databases">
        <title>Genome sequence of Caulobacter mirabilis FWC38.</title>
        <authorList>
            <person name="Fiebig A."/>
            <person name="Crosson S."/>
        </authorList>
    </citation>
    <scope>NUCLEOTIDE SEQUENCE [LARGE SCALE GENOMIC DNA]</scope>
    <source>
        <strain evidence="3 4">FWC 38</strain>
    </source>
</reference>
<feature type="compositionally biased region" description="Low complexity" evidence="1">
    <location>
        <begin position="28"/>
        <end position="45"/>
    </location>
</feature>
<dbReference type="Proteomes" id="UP000228945">
    <property type="component" value="Chromosome"/>
</dbReference>
<dbReference type="RefSeq" id="WP_099623775.1">
    <property type="nucleotide sequence ID" value="NZ_CP024201.1"/>
</dbReference>
<keyword evidence="2" id="KW-0732">Signal</keyword>
<feature type="chain" id="PRO_5013897883" description="Lipoprotein" evidence="2">
    <location>
        <begin position="17"/>
        <end position="172"/>
    </location>
</feature>
<evidence type="ECO:0000256" key="2">
    <source>
        <dbReference type="SAM" id="SignalP"/>
    </source>
</evidence>
<evidence type="ECO:0000313" key="3">
    <source>
        <dbReference type="EMBL" id="ATQ44527.1"/>
    </source>
</evidence>
<dbReference type="AlphaFoldDB" id="A0A2D2B2R9"/>
<dbReference type="EMBL" id="CP024201">
    <property type="protein sequence ID" value="ATQ44527.1"/>
    <property type="molecule type" value="Genomic_DNA"/>
</dbReference>
<sequence length="172" mass="17304">MRLALIAAAATAVLLAGCGKTENKADEASTPATSASGAAETPAPSVAEAGTDAAVEAPKVVIPGKTPDATLKTPDFAPLYEGGKLTSSVSGLSKGETNSGTYVYSVDATPEAVTAFYKEKGEAAGLKTSLDADMGQARMYAGTDEATNRGMQVIASTAKGKTTVQVMWAAPK</sequence>
<proteinExistence type="predicted"/>
<accession>A0A2D2B2R9</accession>
<organism evidence="3 4">
    <name type="scientific">Caulobacter mirabilis</name>
    <dbReference type="NCBI Taxonomy" id="69666"/>
    <lineage>
        <taxon>Bacteria</taxon>
        <taxon>Pseudomonadati</taxon>
        <taxon>Pseudomonadota</taxon>
        <taxon>Alphaproteobacteria</taxon>
        <taxon>Caulobacterales</taxon>
        <taxon>Caulobacteraceae</taxon>
        <taxon>Caulobacter</taxon>
    </lineage>
</organism>